<reference evidence="1" key="1">
    <citation type="submission" date="2020-05" db="EMBL/GenBank/DDBJ databases">
        <title>Genomic insights into acetone-butanol-ethanol (ABE) fermentation by sequencing solventogenic clostridia strains.</title>
        <authorList>
            <person name="Brown S."/>
        </authorList>
    </citation>
    <scope>NUCLEOTIDE SEQUENCE</scope>
    <source>
        <strain evidence="1">DJ126</strain>
    </source>
</reference>
<dbReference type="AlphaFoldDB" id="A0A9Q5GIG3"/>
<dbReference type="EMBL" id="JABSXK010000001">
    <property type="protein sequence ID" value="NRV11099.1"/>
    <property type="molecule type" value="Genomic_DNA"/>
</dbReference>
<name>A0A9Q5GIG3_CLOBE</name>
<evidence type="ECO:0000313" key="2">
    <source>
        <dbReference type="Proteomes" id="UP000821656"/>
    </source>
</evidence>
<protein>
    <submittedName>
        <fullName evidence="1">Uncharacterized protein</fullName>
    </submittedName>
</protein>
<organism evidence="1 2">
    <name type="scientific">Clostridium beijerinckii</name>
    <name type="common">Clostridium MP</name>
    <dbReference type="NCBI Taxonomy" id="1520"/>
    <lineage>
        <taxon>Bacteria</taxon>
        <taxon>Bacillati</taxon>
        <taxon>Bacillota</taxon>
        <taxon>Clostridia</taxon>
        <taxon>Eubacteriales</taxon>
        <taxon>Clostridiaceae</taxon>
        <taxon>Clostridium</taxon>
    </lineage>
</organism>
<dbReference type="RefSeq" id="WP_077307660.1">
    <property type="nucleotide sequence ID" value="NZ_CP016090.1"/>
</dbReference>
<sequence length="111" mass="12762">MKGIFIGHIYHKMPANETDEHGNRDIIINLCFGPIEATIYGITKDNQYYKDDTFPACLGDDELENEYRIISKSEMLEAINSEIRVCELNGGNAIAEALKLEREKIERRQKK</sequence>
<proteinExistence type="predicted"/>
<accession>A0A9Q5GIG3</accession>
<evidence type="ECO:0000313" key="1">
    <source>
        <dbReference type="EMBL" id="NRV11099.1"/>
    </source>
</evidence>
<dbReference type="Proteomes" id="UP000821656">
    <property type="component" value="Unassembled WGS sequence"/>
</dbReference>
<gene>
    <name evidence="1" type="ORF">DFH45_004062</name>
</gene>
<comment type="caution">
    <text evidence="1">The sequence shown here is derived from an EMBL/GenBank/DDBJ whole genome shotgun (WGS) entry which is preliminary data.</text>
</comment>